<gene>
    <name evidence="7" type="ORF">VW23_013345</name>
</gene>
<sequence>MTDSSVPTLSAWAGGEERIAALTARFYQRVPADPVIGPVFANMDPRHAAHVASFIAEVFGGGTPYTDHGGSHSGMIARHLGRALTETQRKRWIELMLETADEVGLPSDPEFRAAFVGYLEWGTRIAVINSQPGVKAPQGNPPMPVWGWGPPGGPYRG</sequence>
<dbReference type="InterPro" id="IPR009050">
    <property type="entry name" value="Globin-like_sf"/>
</dbReference>
<evidence type="ECO:0000313" key="8">
    <source>
        <dbReference type="Proteomes" id="UP000095463"/>
    </source>
</evidence>
<evidence type="ECO:0000256" key="4">
    <source>
        <dbReference type="ARBA" id="ARBA00023004"/>
    </source>
</evidence>
<keyword evidence="3 5" id="KW-0479">Metal-binding</keyword>
<reference evidence="7 8" key="1">
    <citation type="journal article" date="2015" name="Genome Announc.">
        <title>Genome Assemblies of Three Soil-Associated Devosia species: D. insulae, D. limi, and D. soli.</title>
        <authorList>
            <person name="Hassan Y.I."/>
            <person name="Lepp D."/>
            <person name="Zhou T."/>
        </authorList>
    </citation>
    <scope>NUCLEOTIDE SEQUENCE [LARGE SCALE GENOMIC DNA]</scope>
    <source>
        <strain evidence="7 8">DS-56</strain>
    </source>
</reference>
<dbReference type="CDD" id="cd14775">
    <property type="entry name" value="TrHb2_O-like"/>
    <property type="match status" value="1"/>
</dbReference>
<name>A0A1E5XTX9_9HYPH</name>
<dbReference type="GO" id="GO:0046872">
    <property type="term" value="F:metal ion binding"/>
    <property type="evidence" value="ECO:0007669"/>
    <property type="project" value="UniProtKB-KW"/>
</dbReference>
<dbReference type="InterPro" id="IPR001486">
    <property type="entry name" value="Hemoglobin_trunc"/>
</dbReference>
<proteinExistence type="predicted"/>
<keyword evidence="4 5" id="KW-0408">Iron</keyword>
<evidence type="ECO:0000256" key="3">
    <source>
        <dbReference type="ARBA" id="ARBA00022723"/>
    </source>
</evidence>
<dbReference type="Gene3D" id="1.10.490.10">
    <property type="entry name" value="Globins"/>
    <property type="match status" value="1"/>
</dbReference>
<dbReference type="Proteomes" id="UP000095463">
    <property type="component" value="Unassembled WGS sequence"/>
</dbReference>
<feature type="region of interest" description="Disordered" evidence="6">
    <location>
        <begin position="136"/>
        <end position="157"/>
    </location>
</feature>
<keyword evidence="1" id="KW-0813">Transport</keyword>
<comment type="caution">
    <text evidence="7">The sequence shown here is derived from an EMBL/GenBank/DDBJ whole genome shotgun (WGS) entry which is preliminary data.</text>
</comment>
<dbReference type="SUPFAM" id="SSF46458">
    <property type="entry name" value="Globin-like"/>
    <property type="match status" value="1"/>
</dbReference>
<dbReference type="OrthoDB" id="25954at2"/>
<keyword evidence="2 5" id="KW-0349">Heme</keyword>
<evidence type="ECO:0000256" key="2">
    <source>
        <dbReference type="ARBA" id="ARBA00022617"/>
    </source>
</evidence>
<evidence type="ECO:0000256" key="1">
    <source>
        <dbReference type="ARBA" id="ARBA00022448"/>
    </source>
</evidence>
<dbReference type="InterPro" id="IPR012292">
    <property type="entry name" value="Globin/Proto"/>
</dbReference>
<dbReference type="GO" id="GO:0020037">
    <property type="term" value="F:heme binding"/>
    <property type="evidence" value="ECO:0007669"/>
    <property type="project" value="InterPro"/>
</dbReference>
<dbReference type="GO" id="GO:0019825">
    <property type="term" value="F:oxygen binding"/>
    <property type="evidence" value="ECO:0007669"/>
    <property type="project" value="InterPro"/>
</dbReference>
<dbReference type="EMBL" id="LAJE02000096">
    <property type="protein sequence ID" value="OEO32048.1"/>
    <property type="molecule type" value="Genomic_DNA"/>
</dbReference>
<dbReference type="Pfam" id="PF01152">
    <property type="entry name" value="Bac_globin"/>
    <property type="match status" value="1"/>
</dbReference>
<evidence type="ECO:0000256" key="6">
    <source>
        <dbReference type="SAM" id="MobiDB-lite"/>
    </source>
</evidence>
<evidence type="ECO:0000256" key="5">
    <source>
        <dbReference type="PIRSR" id="PIRSR601486-1"/>
    </source>
</evidence>
<protein>
    <submittedName>
        <fullName evidence="7">Globin</fullName>
    </submittedName>
</protein>
<dbReference type="AlphaFoldDB" id="A0A1E5XTX9"/>
<dbReference type="RefSeq" id="WP_069908783.1">
    <property type="nucleotide sequence ID" value="NZ_LAJE02000096.1"/>
</dbReference>
<keyword evidence="8" id="KW-1185">Reference proteome</keyword>
<organism evidence="7 8">
    <name type="scientific">Devosia insulae DS-56</name>
    <dbReference type="NCBI Taxonomy" id="1116389"/>
    <lineage>
        <taxon>Bacteria</taxon>
        <taxon>Pseudomonadati</taxon>
        <taxon>Pseudomonadota</taxon>
        <taxon>Alphaproteobacteria</taxon>
        <taxon>Hyphomicrobiales</taxon>
        <taxon>Devosiaceae</taxon>
        <taxon>Devosia</taxon>
    </lineage>
</organism>
<feature type="binding site" description="distal binding residue" evidence="5">
    <location>
        <position position="50"/>
    </location>
    <ligand>
        <name>heme</name>
        <dbReference type="ChEBI" id="CHEBI:30413"/>
    </ligand>
    <ligandPart>
        <name>Fe</name>
        <dbReference type="ChEBI" id="CHEBI:18248"/>
    </ligandPart>
</feature>
<evidence type="ECO:0000313" key="7">
    <source>
        <dbReference type="EMBL" id="OEO32048.1"/>
    </source>
</evidence>
<accession>A0A1E5XTX9</accession>